<dbReference type="EMBL" id="KZ819324">
    <property type="protein sequence ID" value="PWN21921.1"/>
    <property type="molecule type" value="Genomic_DNA"/>
</dbReference>
<organism evidence="2 3">
    <name type="scientific">Pseudomicrostroma glucosiphilum</name>
    <dbReference type="NCBI Taxonomy" id="1684307"/>
    <lineage>
        <taxon>Eukaryota</taxon>
        <taxon>Fungi</taxon>
        <taxon>Dikarya</taxon>
        <taxon>Basidiomycota</taxon>
        <taxon>Ustilaginomycotina</taxon>
        <taxon>Exobasidiomycetes</taxon>
        <taxon>Microstromatales</taxon>
        <taxon>Microstromatales incertae sedis</taxon>
        <taxon>Pseudomicrostroma</taxon>
    </lineage>
</organism>
<evidence type="ECO:0000256" key="1">
    <source>
        <dbReference type="SAM" id="MobiDB-lite"/>
    </source>
</evidence>
<keyword evidence="3" id="KW-1185">Reference proteome</keyword>
<reference evidence="2 3" key="1">
    <citation type="journal article" date="2018" name="Mol. Biol. Evol.">
        <title>Broad Genomic Sampling Reveals a Smut Pathogenic Ancestry of the Fungal Clade Ustilaginomycotina.</title>
        <authorList>
            <person name="Kijpornyongpan T."/>
            <person name="Mondo S.J."/>
            <person name="Barry K."/>
            <person name="Sandor L."/>
            <person name="Lee J."/>
            <person name="Lipzen A."/>
            <person name="Pangilinan J."/>
            <person name="LaButti K."/>
            <person name="Hainaut M."/>
            <person name="Henrissat B."/>
            <person name="Grigoriev I.V."/>
            <person name="Spatafora J.W."/>
            <person name="Aime M.C."/>
        </authorList>
    </citation>
    <scope>NUCLEOTIDE SEQUENCE [LARGE SCALE GENOMIC DNA]</scope>
    <source>
        <strain evidence="2 3">MCA 4718</strain>
    </source>
</reference>
<proteinExistence type="predicted"/>
<protein>
    <submittedName>
        <fullName evidence="2">Uncharacterized protein</fullName>
    </submittedName>
</protein>
<dbReference type="AlphaFoldDB" id="A0A316UBT8"/>
<dbReference type="GeneID" id="37013862"/>
<feature type="region of interest" description="Disordered" evidence="1">
    <location>
        <begin position="462"/>
        <end position="481"/>
    </location>
</feature>
<gene>
    <name evidence="2" type="ORF">BCV69DRAFT_281827</name>
</gene>
<sequence>MDLQSLLESAQGQDSAEDSDDESQTGLPHGNLTEANLPSSTAALLAMLDKEQRETFLAAVGHEKPHQSTTQDTSPANVDTVAPLQSKERAKKLWEKIVQDEQRRTADDQAAAGGSSAQLWWLSKVRPDREAVEEDMTLGTAPHAPSFDVEVQTLLAVRQSKSAPPPARGLAWNCVSLLTAYTYILLHLDVPSFSSLLSRATSGEYELIVLSFNLLARLCPFLFALPAAQAGGPSSSTASSASSDANLLLSGPSSVSSYLLSRLGDRDRSSRPSQLLLELYTKAASLMEEDNITVNGLERASKAHGTFADIWLLMDCALAQPSILSALVLPVSLGKVAKPSQVKRSVQQASRKLIFYSATCASATNSGHGTLLSSTEVLGKPVHSGSKDALSSLTSLSLEGEGSLRPHKSQREAKTLHEEMEMLRGEVKALEEEERWYAARRLEVERLGGGKEGANSIVMSAANKSTDAQPRIKPIDPEPNVLPACVTKEPAITQRESQKVESGPKAKGFAAKRLARQQREEQSRMPVRQTGSESLQDSSPDEQGEEHAERQGKLPSKGMIQMLD</sequence>
<accession>A0A316UBT8</accession>
<dbReference type="RefSeq" id="XP_025349081.1">
    <property type="nucleotide sequence ID" value="XM_025492128.1"/>
</dbReference>
<feature type="region of interest" description="Disordered" evidence="1">
    <location>
        <begin position="492"/>
        <end position="564"/>
    </location>
</feature>
<dbReference type="Proteomes" id="UP000245942">
    <property type="component" value="Unassembled WGS sequence"/>
</dbReference>
<feature type="region of interest" description="Disordered" evidence="1">
    <location>
        <begin position="1"/>
        <end position="38"/>
    </location>
</feature>
<feature type="region of interest" description="Disordered" evidence="1">
    <location>
        <begin position="61"/>
        <end position="84"/>
    </location>
</feature>
<feature type="compositionally biased region" description="Polar residues" evidence="1">
    <location>
        <begin position="529"/>
        <end position="538"/>
    </location>
</feature>
<feature type="compositionally biased region" description="Polar residues" evidence="1">
    <location>
        <begin position="67"/>
        <end position="77"/>
    </location>
</feature>
<evidence type="ECO:0000313" key="3">
    <source>
        <dbReference type="Proteomes" id="UP000245942"/>
    </source>
</evidence>
<name>A0A316UBT8_9BASI</name>
<evidence type="ECO:0000313" key="2">
    <source>
        <dbReference type="EMBL" id="PWN21921.1"/>
    </source>
</evidence>